<reference evidence="5 6" key="1">
    <citation type="submission" date="2018-08" db="EMBL/GenBank/DDBJ databases">
        <authorList>
            <person name="Laetsch R D."/>
            <person name="Stevens L."/>
            <person name="Kumar S."/>
            <person name="Blaxter L. M."/>
        </authorList>
    </citation>
    <scope>NUCLEOTIDE SEQUENCE [LARGE SCALE GENOMIC DNA]</scope>
</reference>
<feature type="region of interest" description="Disordered" evidence="4">
    <location>
        <begin position="351"/>
        <end position="395"/>
    </location>
</feature>
<dbReference type="PANTHER" id="PTHR19212:SF0">
    <property type="entry name" value="LD07988P"/>
    <property type="match status" value="1"/>
</dbReference>
<dbReference type="Pfam" id="PF09738">
    <property type="entry name" value="LRRFIP"/>
    <property type="match status" value="1"/>
</dbReference>
<dbReference type="Proteomes" id="UP000277928">
    <property type="component" value="Unassembled WGS sequence"/>
</dbReference>
<name>A0A3P6SND8_LITSI</name>
<dbReference type="OMA" id="GNVIRME"/>
<feature type="compositionally biased region" description="Basic and acidic residues" evidence="4">
    <location>
        <begin position="361"/>
        <end position="387"/>
    </location>
</feature>
<organism evidence="5 6">
    <name type="scientific">Litomosoides sigmodontis</name>
    <name type="common">Filarial nematode worm</name>
    <dbReference type="NCBI Taxonomy" id="42156"/>
    <lineage>
        <taxon>Eukaryota</taxon>
        <taxon>Metazoa</taxon>
        <taxon>Ecdysozoa</taxon>
        <taxon>Nematoda</taxon>
        <taxon>Chromadorea</taxon>
        <taxon>Rhabditida</taxon>
        <taxon>Spirurina</taxon>
        <taxon>Spiruromorpha</taxon>
        <taxon>Filarioidea</taxon>
        <taxon>Onchocercidae</taxon>
        <taxon>Litomosoides</taxon>
    </lineage>
</organism>
<feature type="region of interest" description="Disordered" evidence="4">
    <location>
        <begin position="1"/>
        <end position="21"/>
    </location>
</feature>
<feature type="coiled-coil region" evidence="3">
    <location>
        <begin position="145"/>
        <end position="193"/>
    </location>
</feature>
<keyword evidence="2 3" id="KW-0175">Coiled coil</keyword>
<dbReference type="InterPro" id="IPR019139">
    <property type="entry name" value="LRRFIP1/2"/>
</dbReference>
<evidence type="ECO:0000256" key="4">
    <source>
        <dbReference type="SAM" id="MobiDB-lite"/>
    </source>
</evidence>
<feature type="region of interest" description="Disordered" evidence="4">
    <location>
        <begin position="75"/>
        <end position="109"/>
    </location>
</feature>
<feature type="compositionally biased region" description="Basic and acidic residues" evidence="4">
    <location>
        <begin position="78"/>
        <end position="88"/>
    </location>
</feature>
<dbReference type="Gene3D" id="1.20.5.4090">
    <property type="match status" value="1"/>
</dbReference>
<dbReference type="GO" id="GO:0006355">
    <property type="term" value="P:regulation of DNA-templated transcription"/>
    <property type="evidence" value="ECO:0007669"/>
    <property type="project" value="InterPro"/>
</dbReference>
<dbReference type="PANTHER" id="PTHR19212">
    <property type="entry name" value="LEUCINE RICH REPEAT IN FLII INTERACTING PROTEIN"/>
    <property type="match status" value="1"/>
</dbReference>
<keyword evidence="6" id="KW-1185">Reference proteome</keyword>
<protein>
    <recommendedName>
        <fullName evidence="7">Leucine-rich repeat flightless-interacting protein 2</fullName>
    </recommendedName>
</protein>
<sequence>MSVNYSGGRRRAVSRQTAEEQVLDRISRNAEERLTRKRQAREEARQIRLEQLEKQYREFGNRTFSSGWDMVVQEEETDGCKGDEDVKDSIPTASTSRGGTPSRDSKTLEQTSLKEKVSELQNKFQRAMFMYSQLDNEKSALLYEIDLLKDDMEEKEQLLSQANRESRDLATEVKLLKRTVDGLNAQHAALRSEIAQRDQIIKENGLVLVEQEKSDDILMNGTDNIPTTPLIFSQTTIALVERAMPGSSSIDEKVKRLVDVNKKMRQQVEEAEQSLYVRRTTRADLMSSAQNGILGDELQRDAVKQLAEIKFKLQEAERENTNYQGNLIRVDGQMKRYKAAAEQAEKELAELKSQNRHLKKELRDKDNALDEAKETNRHLQNRIEKLRLSGSRKPL</sequence>
<evidence type="ECO:0000256" key="2">
    <source>
        <dbReference type="ARBA" id="ARBA00023054"/>
    </source>
</evidence>
<accession>A0A3P6SND8</accession>
<evidence type="ECO:0000256" key="3">
    <source>
        <dbReference type="SAM" id="Coils"/>
    </source>
</evidence>
<evidence type="ECO:0000256" key="1">
    <source>
        <dbReference type="ARBA" id="ARBA00008275"/>
    </source>
</evidence>
<proteinExistence type="inferred from homology"/>
<dbReference type="STRING" id="42156.A0A3P6SND8"/>
<evidence type="ECO:0000313" key="5">
    <source>
        <dbReference type="EMBL" id="VDK73847.1"/>
    </source>
</evidence>
<comment type="similarity">
    <text evidence="1">Belongs to the LRRFIP family.</text>
</comment>
<evidence type="ECO:0000313" key="6">
    <source>
        <dbReference type="Proteomes" id="UP000277928"/>
    </source>
</evidence>
<dbReference type="OrthoDB" id="10028421at2759"/>
<dbReference type="AlphaFoldDB" id="A0A3P6SND8"/>
<gene>
    <name evidence="5" type="ORF">NLS_LOCUS2262</name>
</gene>
<dbReference type="EMBL" id="UYRX01000100">
    <property type="protein sequence ID" value="VDK73847.1"/>
    <property type="molecule type" value="Genomic_DNA"/>
</dbReference>
<evidence type="ECO:0008006" key="7">
    <source>
        <dbReference type="Google" id="ProtNLM"/>
    </source>
</evidence>